<evidence type="ECO:0000313" key="9">
    <source>
        <dbReference type="EMBL" id="MFB5190294.1"/>
    </source>
</evidence>
<keyword evidence="6 7" id="KW-0472">Membrane</keyword>
<feature type="transmembrane region" description="Helical" evidence="7">
    <location>
        <begin position="149"/>
        <end position="167"/>
    </location>
</feature>
<keyword evidence="5 7" id="KW-1133">Transmembrane helix</keyword>
<dbReference type="SUPFAM" id="SSF103481">
    <property type="entry name" value="Multidrug resistance efflux transporter EmrE"/>
    <property type="match status" value="2"/>
</dbReference>
<evidence type="ECO:0000313" key="10">
    <source>
        <dbReference type="Proteomes" id="UP001579974"/>
    </source>
</evidence>
<dbReference type="PANTHER" id="PTHR32322:SF18">
    <property type="entry name" value="S-ADENOSYLMETHIONINE_S-ADENOSYLHOMOCYSTEINE TRANSPORTER"/>
    <property type="match status" value="1"/>
</dbReference>
<feature type="transmembrane region" description="Helical" evidence="7">
    <location>
        <begin position="68"/>
        <end position="88"/>
    </location>
</feature>
<proteinExistence type="inferred from homology"/>
<dbReference type="PANTHER" id="PTHR32322">
    <property type="entry name" value="INNER MEMBRANE TRANSPORTER"/>
    <property type="match status" value="1"/>
</dbReference>
<dbReference type="InterPro" id="IPR050638">
    <property type="entry name" value="AA-Vitamin_Transporters"/>
</dbReference>
<keyword evidence="3" id="KW-1003">Cell membrane</keyword>
<reference evidence="9 10" key="1">
    <citation type="journal article" date="2024" name="Int. J. Mol. Sci.">
        <title>Exploration of Alicyclobacillus spp. Genome in Search of Antibiotic Resistance.</title>
        <authorList>
            <person name="Bucka-Kolendo J."/>
            <person name="Kiousi D.E."/>
            <person name="Dekowska A."/>
            <person name="Mikolajczuk-Szczyrba A."/>
            <person name="Karadedos D.M."/>
            <person name="Michael P."/>
            <person name="Galanis A."/>
            <person name="Sokolowska B."/>
        </authorList>
    </citation>
    <scope>NUCLEOTIDE SEQUENCE [LARGE SCALE GENOMIC DNA]</scope>
    <source>
        <strain evidence="9 10">KKP 3000</strain>
    </source>
</reference>
<keyword evidence="10" id="KW-1185">Reference proteome</keyword>
<dbReference type="InterPro" id="IPR037185">
    <property type="entry name" value="EmrE-like"/>
</dbReference>
<feature type="transmembrane region" description="Helical" evidence="7">
    <location>
        <begin position="205"/>
        <end position="231"/>
    </location>
</feature>
<accession>A0ABV5ADG3</accession>
<dbReference type="Proteomes" id="UP001579974">
    <property type="component" value="Unassembled WGS sequence"/>
</dbReference>
<comment type="caution">
    <text evidence="9">The sequence shown here is derived from an EMBL/GenBank/DDBJ whole genome shotgun (WGS) entry which is preliminary data.</text>
</comment>
<feature type="transmembrane region" description="Helical" evidence="7">
    <location>
        <begin position="179"/>
        <end position="199"/>
    </location>
</feature>
<gene>
    <name evidence="9" type="ORF">KKP3000_003739</name>
</gene>
<feature type="transmembrane region" description="Helical" evidence="7">
    <location>
        <begin position="268"/>
        <end position="285"/>
    </location>
</feature>
<comment type="similarity">
    <text evidence="2">Belongs to the EamA transporter family.</text>
</comment>
<feature type="transmembrane region" description="Helical" evidence="7">
    <location>
        <begin position="36"/>
        <end position="56"/>
    </location>
</feature>
<feature type="transmembrane region" description="Helical" evidence="7">
    <location>
        <begin position="94"/>
        <end position="116"/>
    </location>
</feature>
<sequence>MTKSRIISVSLIFTLVVLWGVSFAIYKVALADSPPILFAGIRTLFGGLIVLCIALFRNKPAHLRKYFWTYFVSAVFNVFFFFGLQTVGLSYLPAGLFSVLIYLEPVLVGIVAWLWLGEPMSPQKIIGLILGFLGVAAISAHSLTQHLSGIGIIIGIATAVFWTFGTVYSKKAQERVDMIWLLAIQFLIGGVLITLLGSMSESWTAIHVTTTFVLATLFGGFFGITLSWMIWFHLVHAGEASRIAAMTFFVPLISVLTSVVFLHESLNIWLLVGLVLIVLGIYLTNRQQKQSSVPQNSVPMTPPLR</sequence>
<organism evidence="9 10">
    <name type="scientific">Alicyclobacillus fastidiosus</name>
    <dbReference type="NCBI Taxonomy" id="392011"/>
    <lineage>
        <taxon>Bacteria</taxon>
        <taxon>Bacillati</taxon>
        <taxon>Bacillota</taxon>
        <taxon>Bacilli</taxon>
        <taxon>Bacillales</taxon>
        <taxon>Alicyclobacillaceae</taxon>
        <taxon>Alicyclobacillus</taxon>
    </lineage>
</organism>
<dbReference type="Pfam" id="PF00892">
    <property type="entry name" value="EamA"/>
    <property type="match status" value="2"/>
</dbReference>
<dbReference type="InterPro" id="IPR000620">
    <property type="entry name" value="EamA_dom"/>
</dbReference>
<evidence type="ECO:0000256" key="1">
    <source>
        <dbReference type="ARBA" id="ARBA00004651"/>
    </source>
</evidence>
<name>A0ABV5ADG3_9BACL</name>
<dbReference type="EMBL" id="JBDXSU010000005">
    <property type="protein sequence ID" value="MFB5190294.1"/>
    <property type="molecule type" value="Genomic_DNA"/>
</dbReference>
<evidence type="ECO:0000259" key="8">
    <source>
        <dbReference type="Pfam" id="PF00892"/>
    </source>
</evidence>
<feature type="domain" description="EamA" evidence="8">
    <location>
        <begin position="8"/>
        <end position="139"/>
    </location>
</feature>
<evidence type="ECO:0000256" key="4">
    <source>
        <dbReference type="ARBA" id="ARBA00022692"/>
    </source>
</evidence>
<comment type="subcellular location">
    <subcellularLocation>
        <location evidence="1">Cell membrane</location>
        <topology evidence="1">Multi-pass membrane protein</topology>
    </subcellularLocation>
</comment>
<evidence type="ECO:0000256" key="6">
    <source>
        <dbReference type="ARBA" id="ARBA00023136"/>
    </source>
</evidence>
<feature type="transmembrane region" description="Helical" evidence="7">
    <location>
        <begin position="7"/>
        <end position="30"/>
    </location>
</feature>
<dbReference type="RefSeq" id="WP_275473652.1">
    <property type="nucleotide sequence ID" value="NZ_CP162940.1"/>
</dbReference>
<feature type="domain" description="EamA" evidence="8">
    <location>
        <begin position="150"/>
        <end position="285"/>
    </location>
</feature>
<dbReference type="Gene3D" id="1.10.3730.20">
    <property type="match status" value="1"/>
</dbReference>
<evidence type="ECO:0000256" key="7">
    <source>
        <dbReference type="SAM" id="Phobius"/>
    </source>
</evidence>
<feature type="transmembrane region" description="Helical" evidence="7">
    <location>
        <begin position="243"/>
        <end position="262"/>
    </location>
</feature>
<evidence type="ECO:0000256" key="3">
    <source>
        <dbReference type="ARBA" id="ARBA00022475"/>
    </source>
</evidence>
<keyword evidence="4 7" id="KW-0812">Transmembrane</keyword>
<evidence type="ECO:0000256" key="2">
    <source>
        <dbReference type="ARBA" id="ARBA00007362"/>
    </source>
</evidence>
<evidence type="ECO:0000256" key="5">
    <source>
        <dbReference type="ARBA" id="ARBA00022989"/>
    </source>
</evidence>
<protein>
    <submittedName>
        <fullName evidence="9">DMT family transporter</fullName>
    </submittedName>
</protein>
<feature type="transmembrane region" description="Helical" evidence="7">
    <location>
        <begin position="125"/>
        <end position="143"/>
    </location>
</feature>